<organism evidence="1 2">
    <name type="scientific">Ramazzottius varieornatus</name>
    <name type="common">Water bear</name>
    <name type="synonym">Tardigrade</name>
    <dbReference type="NCBI Taxonomy" id="947166"/>
    <lineage>
        <taxon>Eukaryota</taxon>
        <taxon>Metazoa</taxon>
        <taxon>Ecdysozoa</taxon>
        <taxon>Tardigrada</taxon>
        <taxon>Eutardigrada</taxon>
        <taxon>Parachela</taxon>
        <taxon>Hypsibioidea</taxon>
        <taxon>Ramazzottiidae</taxon>
        <taxon>Ramazzottius</taxon>
    </lineage>
</organism>
<dbReference type="EMBL" id="BDGG01000002">
    <property type="protein sequence ID" value="GAU94457.1"/>
    <property type="molecule type" value="Genomic_DNA"/>
</dbReference>
<proteinExistence type="predicted"/>
<dbReference type="AlphaFoldDB" id="A0A1D1V480"/>
<comment type="caution">
    <text evidence="1">The sequence shown here is derived from an EMBL/GenBank/DDBJ whole genome shotgun (WGS) entry which is preliminary data.</text>
</comment>
<evidence type="ECO:0000313" key="2">
    <source>
        <dbReference type="Proteomes" id="UP000186922"/>
    </source>
</evidence>
<dbReference type="Proteomes" id="UP000186922">
    <property type="component" value="Unassembled WGS sequence"/>
</dbReference>
<evidence type="ECO:0000313" key="1">
    <source>
        <dbReference type="EMBL" id="GAU94457.1"/>
    </source>
</evidence>
<sequence length="54" mass="6593">MKIHFHFKLQLTVTGQWLSKLSEILSVLIKFRRGQQIFFRPCSRLVQNFHKYRS</sequence>
<reference evidence="1 2" key="1">
    <citation type="journal article" date="2016" name="Nat. Commun.">
        <title>Extremotolerant tardigrade genome and improved radiotolerance of human cultured cells by tardigrade-unique protein.</title>
        <authorList>
            <person name="Hashimoto T."/>
            <person name="Horikawa D.D."/>
            <person name="Saito Y."/>
            <person name="Kuwahara H."/>
            <person name="Kozuka-Hata H."/>
            <person name="Shin-I T."/>
            <person name="Minakuchi Y."/>
            <person name="Ohishi K."/>
            <person name="Motoyama A."/>
            <person name="Aizu T."/>
            <person name="Enomoto A."/>
            <person name="Kondo K."/>
            <person name="Tanaka S."/>
            <person name="Hara Y."/>
            <person name="Koshikawa S."/>
            <person name="Sagara H."/>
            <person name="Miura T."/>
            <person name="Yokobori S."/>
            <person name="Miyagawa K."/>
            <person name="Suzuki Y."/>
            <person name="Kubo T."/>
            <person name="Oyama M."/>
            <person name="Kohara Y."/>
            <person name="Fujiyama A."/>
            <person name="Arakawa K."/>
            <person name="Katayama T."/>
            <person name="Toyoda A."/>
            <person name="Kunieda T."/>
        </authorList>
    </citation>
    <scope>NUCLEOTIDE SEQUENCE [LARGE SCALE GENOMIC DNA]</scope>
    <source>
        <strain evidence="1 2">YOKOZUNA-1</strain>
    </source>
</reference>
<name>A0A1D1V480_RAMVA</name>
<gene>
    <name evidence="1" type="primary">RvY_06228-1</name>
    <name evidence="1" type="synonym">RvY_06228.1</name>
    <name evidence="1" type="ORF">RvY_06228</name>
</gene>
<accession>A0A1D1V480</accession>
<protein>
    <submittedName>
        <fullName evidence="1">Uncharacterized protein</fullName>
    </submittedName>
</protein>
<keyword evidence="2" id="KW-1185">Reference proteome</keyword>